<dbReference type="RefSeq" id="WP_108738500.1">
    <property type="nucleotide sequence ID" value="NZ_CP020919.1"/>
</dbReference>
<reference evidence="1 2" key="1">
    <citation type="submission" date="2017-04" db="EMBL/GenBank/DDBJ databases">
        <title>Complete genome sequence of Flavobacterium kingsejong AJ004.</title>
        <authorList>
            <person name="Lee P.C."/>
        </authorList>
    </citation>
    <scope>NUCLEOTIDE SEQUENCE [LARGE SCALE GENOMIC DNA]</scope>
    <source>
        <strain evidence="1 2">AJ004</strain>
    </source>
</reference>
<evidence type="ECO:0000313" key="1">
    <source>
        <dbReference type="EMBL" id="AWG27007.1"/>
    </source>
</evidence>
<proteinExistence type="predicted"/>
<dbReference type="EMBL" id="CP020919">
    <property type="protein sequence ID" value="AWG27007.1"/>
    <property type="molecule type" value="Genomic_DNA"/>
</dbReference>
<keyword evidence="2" id="KW-1185">Reference proteome</keyword>
<protein>
    <recommendedName>
        <fullName evidence="3">GIY-YIG domain-containing protein</fullName>
    </recommendedName>
</protein>
<sequence length="142" mass="16242">MFQELEKYKSSNYFTFTKDESLEEKCNAPEGASGVYLVYSVENSTKELVMVGSSGTIQNNGDLKTKNGGLYDKIVNGQQFVKSARKYTWPTQMEKENIDALEVVWYETFNTESKGIPTSVEGYVLQEFFAENNRLPRWNVAF</sequence>
<gene>
    <name evidence="1" type="ORF">FK004_18090</name>
</gene>
<accession>A0A2S1LTD1</accession>
<dbReference type="AlphaFoldDB" id="A0A2S1LTD1"/>
<name>A0A2S1LTD1_9FLAO</name>
<dbReference type="OrthoDB" id="838435at2"/>
<dbReference type="Proteomes" id="UP000244677">
    <property type="component" value="Chromosome"/>
</dbReference>
<dbReference type="KEGG" id="fki:FK004_18090"/>
<evidence type="ECO:0008006" key="3">
    <source>
        <dbReference type="Google" id="ProtNLM"/>
    </source>
</evidence>
<evidence type="ECO:0000313" key="2">
    <source>
        <dbReference type="Proteomes" id="UP000244677"/>
    </source>
</evidence>
<organism evidence="1 2">
    <name type="scientific">Flavobacterium kingsejongi</name>
    <dbReference type="NCBI Taxonomy" id="1678728"/>
    <lineage>
        <taxon>Bacteria</taxon>
        <taxon>Pseudomonadati</taxon>
        <taxon>Bacteroidota</taxon>
        <taxon>Flavobacteriia</taxon>
        <taxon>Flavobacteriales</taxon>
        <taxon>Flavobacteriaceae</taxon>
        <taxon>Flavobacterium</taxon>
    </lineage>
</organism>